<keyword evidence="4 10" id="KW-0808">Transferase</keyword>
<dbReference type="AlphaFoldDB" id="A0A7W6RZT4"/>
<evidence type="ECO:0000256" key="2">
    <source>
        <dbReference type="ARBA" id="ARBA00022475"/>
    </source>
</evidence>
<feature type="transmembrane region" description="Helical" evidence="8">
    <location>
        <begin position="326"/>
        <end position="346"/>
    </location>
</feature>
<keyword evidence="3" id="KW-0328">Glycosyltransferase</keyword>
<dbReference type="PANTHER" id="PTHR33908">
    <property type="entry name" value="MANNOSYLTRANSFERASE YKCB-RELATED"/>
    <property type="match status" value="1"/>
</dbReference>
<evidence type="ECO:0000313" key="11">
    <source>
        <dbReference type="Proteomes" id="UP000555728"/>
    </source>
</evidence>
<keyword evidence="7 8" id="KW-0472">Membrane</keyword>
<sequence>MTTPPGPVGGPLARAPVRWGLGLALLLLHVALTVGLSTGLARDELESMLFAQGWAWGYDPEQPPLYNWLQMALVEITGPSLAGSILLRWAVIAGGVLALYDAVRRMARGDGALAAGAVTGMAGTALFGFEGARHFTHTTLLLTTLALLLWAMVRVVERPTAPRYLLLGATLAAALLAKYTVAVFALALLAGALADPATRARVLDRRLLWAGVVPLLVLPGHLLWRIGQDMSLADRVATITDRGAETWTTTVPSLLRTVVADPLAAMAPPLLLLALLVLPLRLRQAPSPSPSPAAPRWDRVLLVYVGAAMALTFAIVLAVGGERLRYHYMMPAALVMPAIPLLWAQARGLRLAPWRRSALGWGLAGLAVLFAVGGAIDRVWIEPARCDRCLPLLPTERAAAAVRTAGFRDGTIVAATLDWGANLRLAFPEARMVARHYPDWTPPRAPGEGACLILLSRREAAAVRSGLLDPAPIAATLAAMLDAAPPDDWLARLSVHDLPLSRAPERTVPFGFVLLPEGLGTCR</sequence>
<keyword evidence="11" id="KW-1185">Reference proteome</keyword>
<evidence type="ECO:0000256" key="6">
    <source>
        <dbReference type="ARBA" id="ARBA00022989"/>
    </source>
</evidence>
<feature type="transmembrane region" description="Helical" evidence="8">
    <location>
        <begin position="358"/>
        <end position="376"/>
    </location>
</feature>
<proteinExistence type="predicted"/>
<evidence type="ECO:0000313" key="10">
    <source>
        <dbReference type="EMBL" id="MBB4285639.1"/>
    </source>
</evidence>
<feature type="transmembrane region" description="Helical" evidence="8">
    <location>
        <begin position="263"/>
        <end position="280"/>
    </location>
</feature>
<comment type="caution">
    <text evidence="10">The sequence shown here is derived from an EMBL/GenBank/DDBJ whole genome shotgun (WGS) entry which is preliminary data.</text>
</comment>
<dbReference type="EMBL" id="JACIGI010000008">
    <property type="protein sequence ID" value="MBB4285639.1"/>
    <property type="molecule type" value="Genomic_DNA"/>
</dbReference>
<feature type="transmembrane region" description="Helical" evidence="8">
    <location>
        <begin position="206"/>
        <end position="224"/>
    </location>
</feature>
<protein>
    <submittedName>
        <fullName evidence="10">4-amino-4-deoxy-L-arabinose transferase-like glycosyltransferase</fullName>
    </submittedName>
</protein>
<dbReference type="GO" id="GO:0016763">
    <property type="term" value="F:pentosyltransferase activity"/>
    <property type="evidence" value="ECO:0007669"/>
    <property type="project" value="TreeGrafter"/>
</dbReference>
<dbReference type="RefSeq" id="WP_184433162.1">
    <property type="nucleotide sequence ID" value="NZ_JACIGI010000008.1"/>
</dbReference>
<evidence type="ECO:0000256" key="4">
    <source>
        <dbReference type="ARBA" id="ARBA00022679"/>
    </source>
</evidence>
<feature type="transmembrane region" description="Helical" evidence="8">
    <location>
        <begin position="135"/>
        <end position="153"/>
    </location>
</feature>
<feature type="domain" description="Glycosyltransferase RgtA/B/C/D-like" evidence="9">
    <location>
        <begin position="62"/>
        <end position="224"/>
    </location>
</feature>
<gene>
    <name evidence="10" type="ORF">GGD88_001358</name>
</gene>
<dbReference type="GO" id="GO:0009103">
    <property type="term" value="P:lipopolysaccharide biosynthetic process"/>
    <property type="evidence" value="ECO:0007669"/>
    <property type="project" value="UniProtKB-ARBA"/>
</dbReference>
<dbReference type="Pfam" id="PF13231">
    <property type="entry name" value="PMT_2"/>
    <property type="match status" value="1"/>
</dbReference>
<name>A0A7W6RZT4_9PROT</name>
<evidence type="ECO:0000256" key="7">
    <source>
        <dbReference type="ARBA" id="ARBA00023136"/>
    </source>
</evidence>
<reference evidence="10 11" key="1">
    <citation type="submission" date="2020-08" db="EMBL/GenBank/DDBJ databases">
        <title>Genome sequencing of Purple Non-Sulfur Bacteria from various extreme environments.</title>
        <authorList>
            <person name="Mayer M."/>
        </authorList>
    </citation>
    <scope>NUCLEOTIDE SEQUENCE [LARGE SCALE GENOMIC DNA]</scope>
    <source>
        <strain evidence="10 11">JA135</strain>
    </source>
</reference>
<dbReference type="InterPro" id="IPR050297">
    <property type="entry name" value="LipidA_mod_glycosyltrf_83"/>
</dbReference>
<evidence type="ECO:0000256" key="3">
    <source>
        <dbReference type="ARBA" id="ARBA00022676"/>
    </source>
</evidence>
<keyword evidence="6 8" id="KW-1133">Transmembrane helix</keyword>
<feature type="transmembrane region" description="Helical" evidence="8">
    <location>
        <begin position="81"/>
        <end position="100"/>
    </location>
</feature>
<accession>A0A7W6RZT4</accession>
<dbReference type="GO" id="GO:0005886">
    <property type="term" value="C:plasma membrane"/>
    <property type="evidence" value="ECO:0007669"/>
    <property type="project" value="UniProtKB-SubCell"/>
</dbReference>
<dbReference type="PANTHER" id="PTHR33908:SF9">
    <property type="entry name" value="BLL5595 PROTEIN"/>
    <property type="match status" value="1"/>
</dbReference>
<feature type="transmembrane region" description="Helical" evidence="8">
    <location>
        <begin position="21"/>
        <end position="41"/>
    </location>
</feature>
<feature type="transmembrane region" description="Helical" evidence="8">
    <location>
        <begin position="300"/>
        <end position="319"/>
    </location>
</feature>
<evidence type="ECO:0000256" key="5">
    <source>
        <dbReference type="ARBA" id="ARBA00022692"/>
    </source>
</evidence>
<evidence type="ECO:0000256" key="1">
    <source>
        <dbReference type="ARBA" id="ARBA00004651"/>
    </source>
</evidence>
<evidence type="ECO:0000256" key="8">
    <source>
        <dbReference type="SAM" id="Phobius"/>
    </source>
</evidence>
<feature type="transmembrane region" description="Helical" evidence="8">
    <location>
        <begin position="165"/>
        <end position="194"/>
    </location>
</feature>
<organism evidence="10 11">
    <name type="scientific">Roseospira goensis</name>
    <dbReference type="NCBI Taxonomy" id="391922"/>
    <lineage>
        <taxon>Bacteria</taxon>
        <taxon>Pseudomonadati</taxon>
        <taxon>Pseudomonadota</taxon>
        <taxon>Alphaproteobacteria</taxon>
        <taxon>Rhodospirillales</taxon>
        <taxon>Rhodospirillaceae</taxon>
        <taxon>Roseospira</taxon>
    </lineage>
</organism>
<dbReference type="Proteomes" id="UP000555728">
    <property type="component" value="Unassembled WGS sequence"/>
</dbReference>
<comment type="subcellular location">
    <subcellularLocation>
        <location evidence="1">Cell membrane</location>
        <topology evidence="1">Multi-pass membrane protein</topology>
    </subcellularLocation>
</comment>
<keyword evidence="2" id="KW-1003">Cell membrane</keyword>
<evidence type="ECO:0000259" key="9">
    <source>
        <dbReference type="Pfam" id="PF13231"/>
    </source>
</evidence>
<dbReference type="InterPro" id="IPR038731">
    <property type="entry name" value="RgtA/B/C-like"/>
</dbReference>
<keyword evidence="5 8" id="KW-0812">Transmembrane</keyword>